<organism evidence="2 3">
    <name type="scientific">Bradyrhizobium campsiandrae</name>
    <dbReference type="NCBI Taxonomy" id="1729892"/>
    <lineage>
        <taxon>Bacteria</taxon>
        <taxon>Pseudomonadati</taxon>
        <taxon>Pseudomonadota</taxon>
        <taxon>Alphaproteobacteria</taxon>
        <taxon>Hyphomicrobiales</taxon>
        <taxon>Nitrobacteraceae</taxon>
        <taxon>Bradyrhizobium</taxon>
    </lineage>
</organism>
<keyword evidence="3" id="KW-1185">Reference proteome</keyword>
<feature type="signal peptide" evidence="1">
    <location>
        <begin position="1"/>
        <end position="21"/>
    </location>
</feature>
<evidence type="ECO:0000256" key="1">
    <source>
        <dbReference type="SAM" id="SignalP"/>
    </source>
</evidence>
<proteinExistence type="predicted"/>
<sequence>MKRIAIAVSILLGLAPTAAFAWDWSLKTSESESVELNSNQFLRSSPAGSLGSYSTITGTAEALTPTSKLTLDGDGSYRKYWGPGADGVPESLSYGAKAHYEQFEKNRFDREFVEAAWRQQSTSLALLNDLGVVSPATGFLDRVTATGGIDRALNARDTVSLFATSTRTYYEPSSGGTAFTDTLAHGSWRHGVSSTTGVSLSSEAEVLAYDNAFSTQVTIYRNQVGVDTALSSLLSFRGNIGAAYLVTDRGVSTSAIGGVSSNTPIGSTALDWIGDAILTYKFMKTATLSVIASQSVGPSVVGSLIKRDSITATVNYLINSRENFSISANGNRQIAGATTDYASVSATYGYNPIRDVSLQFTYRYQHRFASSGTTIFDPVTGTPTVSGTGPADSHSLLFVATHNFVVLPHGN</sequence>
<accession>A0ABR7UAF2</accession>
<comment type="caution">
    <text evidence="2">The sequence shown here is derived from an EMBL/GenBank/DDBJ whole genome shotgun (WGS) entry which is preliminary data.</text>
</comment>
<protein>
    <recommendedName>
        <fullName evidence="4">Outer membrane beta-barrel protein</fullName>
    </recommendedName>
</protein>
<name>A0ABR7UAF2_9BRAD</name>
<evidence type="ECO:0008006" key="4">
    <source>
        <dbReference type="Google" id="ProtNLM"/>
    </source>
</evidence>
<keyword evidence="1" id="KW-0732">Signal</keyword>
<dbReference type="EMBL" id="JAATTO010000033">
    <property type="protein sequence ID" value="MBC9981024.1"/>
    <property type="molecule type" value="Genomic_DNA"/>
</dbReference>
<dbReference type="Proteomes" id="UP000639516">
    <property type="component" value="Unassembled WGS sequence"/>
</dbReference>
<feature type="chain" id="PRO_5047248988" description="Outer membrane beta-barrel protein" evidence="1">
    <location>
        <begin position="22"/>
        <end position="411"/>
    </location>
</feature>
<dbReference type="RefSeq" id="WP_188099858.1">
    <property type="nucleotide sequence ID" value="NZ_JAANIH010000015.1"/>
</dbReference>
<evidence type="ECO:0000313" key="2">
    <source>
        <dbReference type="EMBL" id="MBC9981024.1"/>
    </source>
</evidence>
<evidence type="ECO:0000313" key="3">
    <source>
        <dbReference type="Proteomes" id="UP000639516"/>
    </source>
</evidence>
<reference evidence="2 3" key="1">
    <citation type="journal article" date="2020" name="Arch. Microbiol.">
        <title>Bradyrhizobium campsiandrae sp. nov., a nitrogen-fixing bacterial strain isolated from a native leguminous tree from the Amazon adapted to flooded conditions.</title>
        <authorList>
            <person name="Cabral Michel D."/>
            <person name="Martins da Costa E."/>
            <person name="Azarias Guimaraes A."/>
            <person name="Soares de Carvalho T."/>
            <person name="Santos de Castro Caputo P."/>
            <person name="Willems A."/>
            <person name="de Souza Moreira F.M."/>
        </authorList>
    </citation>
    <scope>NUCLEOTIDE SEQUENCE [LARGE SCALE GENOMIC DNA]</scope>
    <source>
        <strain evidence="3">INPA 384B</strain>
    </source>
</reference>
<gene>
    <name evidence="2" type="ORF">HA482_22740</name>
</gene>